<organism evidence="2 3">
    <name type="scientific">Novosphingobium aromaticivorans (strain ATCC 700278 / DSM 12444 / CCUG 56034 / CIP 105152 / NBRC 16084 / F199)</name>
    <dbReference type="NCBI Taxonomy" id="279238"/>
    <lineage>
        <taxon>Bacteria</taxon>
        <taxon>Pseudomonadati</taxon>
        <taxon>Pseudomonadota</taxon>
        <taxon>Alphaproteobacteria</taxon>
        <taxon>Sphingomonadales</taxon>
        <taxon>Sphingomonadaceae</taxon>
        <taxon>Novosphingobium</taxon>
    </lineage>
</organism>
<proteinExistence type="predicted"/>
<protein>
    <submittedName>
        <fullName evidence="2">Endonuclease/exonuclease/phosphatase</fullName>
    </submittedName>
</protein>
<dbReference type="PANTHER" id="PTHR14859">
    <property type="entry name" value="CALCOFLUOR WHITE HYPERSENSITIVE PROTEIN PRECURSOR"/>
    <property type="match status" value="1"/>
</dbReference>
<keyword evidence="2" id="KW-0269">Exonuclease</keyword>
<dbReference type="RefSeq" id="WP_011444353.1">
    <property type="nucleotide sequence ID" value="NC_007794.1"/>
</dbReference>
<keyword evidence="2" id="KW-0255">Endonuclease</keyword>
<dbReference type="Proteomes" id="UP000009134">
    <property type="component" value="Chromosome"/>
</dbReference>
<dbReference type="InterPro" id="IPR051916">
    <property type="entry name" value="GPI-anchor_lipid_remodeler"/>
</dbReference>
<evidence type="ECO:0000313" key="2">
    <source>
        <dbReference type="EMBL" id="ABD25139.1"/>
    </source>
</evidence>
<dbReference type="Gene3D" id="3.60.10.10">
    <property type="entry name" value="Endonuclease/exonuclease/phosphatase"/>
    <property type="match status" value="1"/>
</dbReference>
<feature type="domain" description="Endonuclease/exonuclease/phosphatase" evidence="1">
    <location>
        <begin position="6"/>
        <end position="227"/>
    </location>
</feature>
<keyword evidence="3" id="KW-1185">Reference proteome</keyword>
<accession>Q2GAI4</accession>
<dbReference type="AlphaFoldDB" id="Q2GAI4"/>
<evidence type="ECO:0000259" key="1">
    <source>
        <dbReference type="Pfam" id="PF03372"/>
    </source>
</evidence>
<dbReference type="HOGENOM" id="CLU_060500_3_0_5"/>
<dbReference type="GO" id="GO:0016020">
    <property type="term" value="C:membrane"/>
    <property type="evidence" value="ECO:0007669"/>
    <property type="project" value="GOC"/>
</dbReference>
<evidence type="ECO:0000313" key="3">
    <source>
        <dbReference type="Proteomes" id="UP000009134"/>
    </source>
</evidence>
<dbReference type="KEGG" id="nar:Saro_0692"/>
<dbReference type="GO" id="GO:0006506">
    <property type="term" value="P:GPI anchor biosynthetic process"/>
    <property type="evidence" value="ECO:0007669"/>
    <property type="project" value="TreeGrafter"/>
</dbReference>
<sequence length="245" mass="26922">MKLKVASYNIHKGVGLDRRRDPDRILTVLREIDADVIALQEADRRFGLREAVIPRAMLDDHSPWRVVEPGHYDRARTSSSMGWHGNALLVRRDIEVIDACAVPLPTLEPRGAVCASLRLAGHVVRVLGMHLDLSGLRRRQQIETICGHIEDHPERGHAVLMGDFNEWSPSGGALSAFADHLRVLAPGRSFPSRRPVAQLDRIVVSDGLHVDAAGVHHSPLAAVGSDHLPVWAELRLPGNEADCPA</sequence>
<dbReference type="Pfam" id="PF03372">
    <property type="entry name" value="Exo_endo_phos"/>
    <property type="match status" value="1"/>
</dbReference>
<dbReference type="InterPro" id="IPR036691">
    <property type="entry name" value="Endo/exonu/phosph_ase_sf"/>
</dbReference>
<dbReference type="STRING" id="279238.Saro_0692"/>
<dbReference type="EMBL" id="CP000248">
    <property type="protein sequence ID" value="ABD25139.1"/>
    <property type="molecule type" value="Genomic_DNA"/>
</dbReference>
<dbReference type="GO" id="GO:0004519">
    <property type="term" value="F:endonuclease activity"/>
    <property type="evidence" value="ECO:0007669"/>
    <property type="project" value="UniProtKB-KW"/>
</dbReference>
<keyword evidence="2" id="KW-0378">Hydrolase</keyword>
<dbReference type="eggNOG" id="COG3568">
    <property type="taxonomic scope" value="Bacteria"/>
</dbReference>
<gene>
    <name evidence="2" type="ordered locus">Saro_0692</name>
</gene>
<dbReference type="PANTHER" id="PTHR14859:SF15">
    <property type="entry name" value="ENDONUCLEASE_EXONUCLEASE_PHOSPHATASE DOMAIN-CONTAINING PROTEIN"/>
    <property type="match status" value="1"/>
</dbReference>
<dbReference type="GO" id="GO:0004527">
    <property type="term" value="F:exonuclease activity"/>
    <property type="evidence" value="ECO:0007669"/>
    <property type="project" value="UniProtKB-KW"/>
</dbReference>
<name>Q2GAI4_NOVAD</name>
<keyword evidence="2" id="KW-0540">Nuclease</keyword>
<dbReference type="SUPFAM" id="SSF56219">
    <property type="entry name" value="DNase I-like"/>
    <property type="match status" value="1"/>
</dbReference>
<reference evidence="3" key="1">
    <citation type="submission" date="2006-01" db="EMBL/GenBank/DDBJ databases">
        <title>Complete sequence of Novosphingobium aromaticivorans DSM 12444.</title>
        <authorList>
            <consortium name="US DOE Joint Genome Institute"/>
            <person name="Copeland A."/>
            <person name="Lucas S."/>
            <person name="Lapidus A."/>
            <person name="Barry K."/>
            <person name="Detter J.C."/>
            <person name="Glavina T."/>
            <person name="Hammon N."/>
            <person name="Israni S."/>
            <person name="Pitluck S."/>
            <person name="Chain P."/>
            <person name="Malfatti S."/>
            <person name="Shin M."/>
            <person name="Vergez L."/>
            <person name="Schmutz J."/>
            <person name="Larimer F."/>
            <person name="Land M."/>
            <person name="Kyrpides N."/>
            <person name="Ivanova N."/>
            <person name="Fredrickson J."/>
            <person name="Balkwill D."/>
            <person name="Romine M.F."/>
            <person name="Richardson P."/>
        </authorList>
    </citation>
    <scope>NUCLEOTIDE SEQUENCE [LARGE SCALE GENOMIC DNA]</scope>
    <source>
        <strain evidence="3">ATCC 700278 / DSM 12444 / CCUG 56034 / CIP 105152 / NBRC 16084 / F199</strain>
    </source>
</reference>
<dbReference type="InterPro" id="IPR005135">
    <property type="entry name" value="Endo/exonuclease/phosphatase"/>
</dbReference>